<evidence type="ECO:0000313" key="2">
    <source>
        <dbReference type="Proteomes" id="UP000192220"/>
    </source>
</evidence>
<dbReference type="OrthoDB" id="6359008at2759"/>
<dbReference type="PANTHER" id="PTHR11412">
    <property type="entry name" value="MACROGLOBULIN / COMPLEMENT"/>
    <property type="match status" value="1"/>
</dbReference>
<dbReference type="InterPro" id="IPR040839">
    <property type="entry name" value="MG4"/>
</dbReference>
<dbReference type="AlphaFoldDB" id="A0A2I4DD84"/>
<feature type="non-terminal residue" evidence="3">
    <location>
        <position position="165"/>
    </location>
</feature>
<dbReference type="InParanoid" id="A0A2I4DD84"/>
<feature type="domain" description="Macroglobulin" evidence="1">
    <location>
        <begin position="78"/>
        <end position="165"/>
    </location>
</feature>
<dbReference type="PANTHER" id="PTHR11412:SF81">
    <property type="entry name" value="COMPLEMENT C3"/>
    <property type="match status" value="1"/>
</dbReference>
<organism evidence="2 3">
    <name type="scientific">Austrofundulus limnaeus</name>
    <name type="common">Annual killifish</name>
    <dbReference type="NCBI Taxonomy" id="52670"/>
    <lineage>
        <taxon>Eukaryota</taxon>
        <taxon>Metazoa</taxon>
        <taxon>Chordata</taxon>
        <taxon>Craniata</taxon>
        <taxon>Vertebrata</taxon>
        <taxon>Euteleostomi</taxon>
        <taxon>Actinopterygii</taxon>
        <taxon>Neopterygii</taxon>
        <taxon>Teleostei</taxon>
        <taxon>Neoteleostei</taxon>
        <taxon>Acanthomorphata</taxon>
        <taxon>Ovalentaria</taxon>
        <taxon>Atherinomorphae</taxon>
        <taxon>Cyprinodontiformes</taxon>
        <taxon>Rivulidae</taxon>
        <taxon>Austrofundulus</taxon>
    </lineage>
</organism>
<gene>
    <name evidence="3" type="primary">LOC106537367</name>
</gene>
<dbReference type="InterPro" id="IPR013783">
    <property type="entry name" value="Ig-like_fold"/>
</dbReference>
<protein>
    <submittedName>
        <fullName evidence="3">Complement C3</fullName>
    </submittedName>
</protein>
<accession>A0A2I4DD84</accession>
<dbReference type="InterPro" id="IPR050473">
    <property type="entry name" value="A2M/Complement_sys"/>
</dbReference>
<evidence type="ECO:0000313" key="3">
    <source>
        <dbReference type="RefSeq" id="XP_013890199.1"/>
    </source>
</evidence>
<dbReference type="Pfam" id="PF17789">
    <property type="entry name" value="MG4"/>
    <property type="match status" value="1"/>
</dbReference>
<dbReference type="Gene3D" id="2.60.40.1940">
    <property type="match status" value="1"/>
</dbReference>
<dbReference type="Proteomes" id="UP000192220">
    <property type="component" value="Unplaced"/>
</dbReference>
<proteinExistence type="predicted"/>
<dbReference type="KEGG" id="alim:106537367"/>
<dbReference type="GeneID" id="106537367"/>
<dbReference type="Gene3D" id="2.60.40.10">
    <property type="entry name" value="Immunoglobulins"/>
    <property type="match status" value="1"/>
</dbReference>
<sequence length="165" mass="17858">MENGVKKSLPHSLARVPVRNGEGQVTLKREQITQTFADVSKLVGNSIYVAVSVLTESGSEMVEAELRGIQIVTSPYRITFKKTPKYFKQGMSFDVAVEVVNPDDSPAEGIPLVVNPGAVKGFTASNGMARLTINTQATDARLQINVKTNHPQLSEQRQASADMTA</sequence>
<name>A0A2I4DD84_AUSLI</name>
<reference evidence="3" key="1">
    <citation type="submission" date="2025-08" db="UniProtKB">
        <authorList>
            <consortium name="RefSeq"/>
        </authorList>
    </citation>
    <scope>IDENTIFICATION</scope>
</reference>
<dbReference type="STRING" id="52670.A0A2I4DD84"/>
<evidence type="ECO:0000259" key="1">
    <source>
        <dbReference type="Pfam" id="PF17789"/>
    </source>
</evidence>
<dbReference type="RefSeq" id="XP_013890199.1">
    <property type="nucleotide sequence ID" value="XM_014034745.1"/>
</dbReference>
<keyword evidence="2" id="KW-1185">Reference proteome</keyword>